<keyword evidence="3" id="KW-1185">Reference proteome</keyword>
<dbReference type="PANTHER" id="PTHR35476:SF2">
    <property type="entry name" value="MUCIN-LIKE PROTEIN"/>
    <property type="match status" value="1"/>
</dbReference>
<evidence type="ECO:0000313" key="2">
    <source>
        <dbReference type="EMBL" id="KAJ0193762.1"/>
    </source>
</evidence>
<dbReference type="Proteomes" id="UP000235145">
    <property type="component" value="Unassembled WGS sequence"/>
</dbReference>
<proteinExistence type="predicted"/>
<sequence>MDAKNRAPWETDVTFSISGTPEVLDPDTNAFVEDMSDNWEQRRKRTKREEKEERLLKMKEKGKSFYSLENVKRDYKVMKQKVKEIEKMEESKLGDSVVVMILIDSLTTLLTTLSFSLSSGNNDKSNSQPTDSSDVTNKPDGWETSSKAQDGNIWEMT</sequence>
<feature type="region of interest" description="Disordered" evidence="1">
    <location>
        <begin position="25"/>
        <end position="52"/>
    </location>
</feature>
<evidence type="ECO:0000313" key="3">
    <source>
        <dbReference type="Proteomes" id="UP000235145"/>
    </source>
</evidence>
<reference evidence="2 3" key="1">
    <citation type="journal article" date="2017" name="Nat. Commun.">
        <title>Genome assembly with in vitro proximity ligation data and whole-genome triplication in lettuce.</title>
        <authorList>
            <person name="Reyes-Chin-Wo S."/>
            <person name="Wang Z."/>
            <person name="Yang X."/>
            <person name="Kozik A."/>
            <person name="Arikit S."/>
            <person name="Song C."/>
            <person name="Xia L."/>
            <person name="Froenicke L."/>
            <person name="Lavelle D.O."/>
            <person name="Truco M.J."/>
            <person name="Xia R."/>
            <person name="Zhu S."/>
            <person name="Xu C."/>
            <person name="Xu H."/>
            <person name="Xu X."/>
            <person name="Cox K."/>
            <person name="Korf I."/>
            <person name="Meyers B.C."/>
            <person name="Michelmore R.W."/>
        </authorList>
    </citation>
    <scope>NUCLEOTIDE SEQUENCE [LARGE SCALE GENOMIC DNA]</scope>
    <source>
        <strain evidence="3">cv. Salinas</strain>
        <tissue evidence="2">Seedlings</tissue>
    </source>
</reference>
<gene>
    <name evidence="2" type="ORF">LSAT_V11C800410850</name>
</gene>
<organism evidence="2 3">
    <name type="scientific">Lactuca sativa</name>
    <name type="common">Garden lettuce</name>
    <dbReference type="NCBI Taxonomy" id="4236"/>
    <lineage>
        <taxon>Eukaryota</taxon>
        <taxon>Viridiplantae</taxon>
        <taxon>Streptophyta</taxon>
        <taxon>Embryophyta</taxon>
        <taxon>Tracheophyta</taxon>
        <taxon>Spermatophyta</taxon>
        <taxon>Magnoliopsida</taxon>
        <taxon>eudicotyledons</taxon>
        <taxon>Gunneridae</taxon>
        <taxon>Pentapetalae</taxon>
        <taxon>asterids</taxon>
        <taxon>campanulids</taxon>
        <taxon>Asterales</taxon>
        <taxon>Asteraceae</taxon>
        <taxon>Cichorioideae</taxon>
        <taxon>Cichorieae</taxon>
        <taxon>Lactucinae</taxon>
        <taxon>Lactuca</taxon>
    </lineage>
</organism>
<dbReference type="PANTHER" id="PTHR35476">
    <property type="entry name" value="MUCIN-LIKE PROTEIN"/>
    <property type="match status" value="1"/>
</dbReference>
<protein>
    <submittedName>
        <fullName evidence="2">Uncharacterized protein</fullName>
    </submittedName>
</protein>
<dbReference type="InterPro" id="IPR052851">
    <property type="entry name" value="GCD1_mitochondrial"/>
</dbReference>
<feature type="region of interest" description="Disordered" evidence="1">
    <location>
        <begin position="118"/>
        <end position="157"/>
    </location>
</feature>
<evidence type="ECO:0000256" key="1">
    <source>
        <dbReference type="SAM" id="MobiDB-lite"/>
    </source>
</evidence>
<dbReference type="AlphaFoldDB" id="A0A9R1UTL6"/>
<accession>A0A9R1UTL6</accession>
<name>A0A9R1UTL6_LACSA</name>
<feature type="compositionally biased region" description="Polar residues" evidence="1">
    <location>
        <begin position="120"/>
        <end position="136"/>
    </location>
</feature>
<comment type="caution">
    <text evidence="2">The sequence shown here is derived from an EMBL/GenBank/DDBJ whole genome shotgun (WGS) entry which is preliminary data.</text>
</comment>
<dbReference type="EMBL" id="NBSK02000008">
    <property type="protein sequence ID" value="KAJ0193762.1"/>
    <property type="molecule type" value="Genomic_DNA"/>
</dbReference>